<dbReference type="GO" id="GO:0003676">
    <property type="term" value="F:nucleic acid binding"/>
    <property type="evidence" value="ECO:0007669"/>
    <property type="project" value="InterPro"/>
</dbReference>
<feature type="compositionally biased region" description="Basic and acidic residues" evidence="3">
    <location>
        <begin position="1"/>
        <end position="30"/>
    </location>
</feature>
<dbReference type="InterPro" id="IPR000467">
    <property type="entry name" value="G_patch_dom"/>
</dbReference>
<proteinExistence type="inferred from homology"/>
<feature type="region of interest" description="Disordered" evidence="3">
    <location>
        <begin position="72"/>
        <end position="136"/>
    </location>
</feature>
<dbReference type="OrthoDB" id="4822at2759"/>
<comment type="similarity">
    <text evidence="1">Belongs to the TFP11/STIP family.</text>
</comment>
<dbReference type="AlphaFoldDB" id="A0A9P4JNL8"/>
<dbReference type="InterPro" id="IPR022783">
    <property type="entry name" value="GCFC_dom"/>
</dbReference>
<feature type="region of interest" description="Disordered" evidence="3">
    <location>
        <begin position="625"/>
        <end position="644"/>
    </location>
</feature>
<dbReference type="EMBL" id="ML994023">
    <property type="protein sequence ID" value="KAF2200419.1"/>
    <property type="molecule type" value="Genomic_DNA"/>
</dbReference>
<keyword evidence="2" id="KW-0175">Coiled coil</keyword>
<name>A0A9P4JNL8_9PLEO</name>
<dbReference type="GO" id="GO:0071008">
    <property type="term" value="C:U2-type post-mRNA release spliceosomal complex"/>
    <property type="evidence" value="ECO:0007669"/>
    <property type="project" value="TreeGrafter"/>
</dbReference>
<evidence type="ECO:0000256" key="1">
    <source>
        <dbReference type="ARBA" id="ARBA00010900"/>
    </source>
</evidence>
<dbReference type="Pfam" id="PF01585">
    <property type="entry name" value="G-patch"/>
    <property type="match status" value="1"/>
</dbReference>
<dbReference type="PANTHER" id="PTHR23329:SF1">
    <property type="entry name" value="TUFTELIN-INTERACTING PROTEIN 11"/>
    <property type="match status" value="1"/>
</dbReference>
<feature type="coiled-coil region" evidence="2">
    <location>
        <begin position="217"/>
        <end position="248"/>
    </location>
</feature>
<feature type="region of interest" description="Disordered" evidence="3">
    <location>
        <begin position="1"/>
        <end position="46"/>
    </location>
</feature>
<evidence type="ECO:0000259" key="4">
    <source>
        <dbReference type="PROSITE" id="PS50174"/>
    </source>
</evidence>
<dbReference type="PROSITE" id="PS50174">
    <property type="entry name" value="G_PATCH"/>
    <property type="match status" value="1"/>
</dbReference>
<dbReference type="InterPro" id="IPR045211">
    <property type="entry name" value="TFP11/STIP/Ntr1"/>
</dbReference>
<protein>
    <submittedName>
        <fullName evidence="5">TFP11-domain-containing protein</fullName>
    </submittedName>
</protein>
<dbReference type="PANTHER" id="PTHR23329">
    <property type="entry name" value="TUFTELIN-INTERACTING PROTEIN 11-RELATED"/>
    <property type="match status" value="1"/>
</dbReference>
<keyword evidence="6" id="KW-1185">Reference proteome</keyword>
<sequence>MDRPSFKRKGDFGQDSSRKSAKSDGDDSARPGKPKTKMSFAERMMAKMGYKEGEGLGKSGDGILNPIEVKLRPQGVGVGAVKEKTAQAKAEARRQAERRGEEYEDSSEEERKAEKRRKNIAKAASTGSGTSTPGGYVRQKVKYKTATDIEAAAEGLHVPAVLKSLIDATGKETRLLTSTAGLLTPLGGVVPAETSAEKIAKRARLDLEAYADSWNHLTEAMKTLEFQEDQLQREMDTIETEIRKAQGITAAVTQLKRVDLNKARTSDEAKLSWEEVVSQLETIQFEYRDEIHSFDLTSVAVAIIHPLFKQEMLDWDPLENPMHMVTYLQRLRTILGINKDALVSRVGLDDFDRPRKKKYTTPYETMIYTLWLPKVRTTIINDWDPQMPTALLALVEAWRDILPEFVYNNMLNQLVVQKLSAAVRNWNPRTSLKKKHSAPLPHIWLFPWLPYLSEHHTDPKGSSGLLTDVKRKFRVALDTWDLSRGVMPGLEHWREVLRGELDSALIRHLLPRLASLLRLDFEVNPADQGIQPLEQVLAWKSFFKPSVMGELLVAEFFPKWLAILHSWLTADPNYEEVGQWFTWWKGVFSEDINNARSVAQMWEKGLEMINQALDLGDRARTDLPLPKAPTHRPVAPDTPSRAEAGAKAVRSAKKKEIFEETTFKDVVEAWCGEQNLLLIPLREAHQVTGLPLFRITASATGRGGVVVYMKGDVIYAQNKKDKTLWQPVGLEEGLVARAEGK</sequence>
<reference evidence="5" key="1">
    <citation type="journal article" date="2020" name="Stud. Mycol.">
        <title>101 Dothideomycetes genomes: a test case for predicting lifestyles and emergence of pathogens.</title>
        <authorList>
            <person name="Haridas S."/>
            <person name="Albert R."/>
            <person name="Binder M."/>
            <person name="Bloem J."/>
            <person name="Labutti K."/>
            <person name="Salamov A."/>
            <person name="Andreopoulos B."/>
            <person name="Baker S."/>
            <person name="Barry K."/>
            <person name="Bills G."/>
            <person name="Bluhm B."/>
            <person name="Cannon C."/>
            <person name="Castanera R."/>
            <person name="Culley D."/>
            <person name="Daum C."/>
            <person name="Ezra D."/>
            <person name="Gonzalez J."/>
            <person name="Henrissat B."/>
            <person name="Kuo A."/>
            <person name="Liang C."/>
            <person name="Lipzen A."/>
            <person name="Lutzoni F."/>
            <person name="Magnuson J."/>
            <person name="Mondo S."/>
            <person name="Nolan M."/>
            <person name="Ohm R."/>
            <person name="Pangilinan J."/>
            <person name="Park H.-J."/>
            <person name="Ramirez L."/>
            <person name="Alfaro M."/>
            <person name="Sun H."/>
            <person name="Tritt A."/>
            <person name="Yoshinaga Y."/>
            <person name="Zwiers L.-H."/>
            <person name="Turgeon B."/>
            <person name="Goodwin S."/>
            <person name="Spatafora J."/>
            <person name="Crous P."/>
            <person name="Grigoriev I."/>
        </authorList>
    </citation>
    <scope>NUCLEOTIDE SEQUENCE</scope>
    <source>
        <strain evidence="5">ATCC 74209</strain>
    </source>
</reference>
<feature type="compositionally biased region" description="Basic and acidic residues" evidence="3">
    <location>
        <begin position="81"/>
        <end position="101"/>
    </location>
</feature>
<dbReference type="SMART" id="SM00443">
    <property type="entry name" value="G_patch"/>
    <property type="match status" value="1"/>
</dbReference>
<organism evidence="5 6">
    <name type="scientific">Delitschia confertaspora ATCC 74209</name>
    <dbReference type="NCBI Taxonomy" id="1513339"/>
    <lineage>
        <taxon>Eukaryota</taxon>
        <taxon>Fungi</taxon>
        <taxon>Dikarya</taxon>
        <taxon>Ascomycota</taxon>
        <taxon>Pezizomycotina</taxon>
        <taxon>Dothideomycetes</taxon>
        <taxon>Pleosporomycetidae</taxon>
        <taxon>Pleosporales</taxon>
        <taxon>Delitschiaceae</taxon>
        <taxon>Delitschia</taxon>
    </lineage>
</organism>
<dbReference type="Proteomes" id="UP000799536">
    <property type="component" value="Unassembled WGS sequence"/>
</dbReference>
<comment type="caution">
    <text evidence="5">The sequence shown here is derived from an EMBL/GenBank/DDBJ whole genome shotgun (WGS) entry which is preliminary data.</text>
</comment>
<dbReference type="Pfam" id="PF07842">
    <property type="entry name" value="GCFC"/>
    <property type="match status" value="1"/>
</dbReference>
<evidence type="ECO:0000256" key="3">
    <source>
        <dbReference type="SAM" id="MobiDB-lite"/>
    </source>
</evidence>
<feature type="compositionally biased region" description="Low complexity" evidence="3">
    <location>
        <begin position="121"/>
        <end position="135"/>
    </location>
</feature>
<dbReference type="GO" id="GO:0000390">
    <property type="term" value="P:spliceosomal complex disassembly"/>
    <property type="evidence" value="ECO:0007669"/>
    <property type="project" value="InterPro"/>
</dbReference>
<accession>A0A9P4JNL8</accession>
<feature type="domain" description="G-patch" evidence="4">
    <location>
        <begin position="37"/>
        <end position="83"/>
    </location>
</feature>
<evidence type="ECO:0000256" key="2">
    <source>
        <dbReference type="SAM" id="Coils"/>
    </source>
</evidence>
<evidence type="ECO:0000313" key="5">
    <source>
        <dbReference type="EMBL" id="KAF2200419.1"/>
    </source>
</evidence>
<evidence type="ECO:0000313" key="6">
    <source>
        <dbReference type="Proteomes" id="UP000799536"/>
    </source>
</evidence>
<gene>
    <name evidence="5" type="ORF">GQ43DRAFT_441579</name>
</gene>